<evidence type="ECO:0000313" key="2">
    <source>
        <dbReference type="EMBL" id="GFO61845.1"/>
    </source>
</evidence>
<dbReference type="RefSeq" id="WP_183356631.1">
    <property type="nucleotide sequence ID" value="NZ_BLXX01000021.1"/>
</dbReference>
<comment type="caution">
    <text evidence="2">The sequence shown here is derived from an EMBL/GenBank/DDBJ whole genome shotgun (WGS) entry which is preliminary data.</text>
</comment>
<reference evidence="3" key="1">
    <citation type="submission" date="2020-06" db="EMBL/GenBank/DDBJ databases">
        <title>Draft genomic sequence of Geomonas sp. Red330.</title>
        <authorList>
            <person name="Itoh H."/>
            <person name="Zhenxing X."/>
            <person name="Ushijima N."/>
            <person name="Masuda Y."/>
            <person name="Shiratori Y."/>
            <person name="Senoo K."/>
        </authorList>
    </citation>
    <scope>NUCLEOTIDE SEQUENCE [LARGE SCALE GENOMIC DNA]</scope>
    <source>
        <strain evidence="3">Red330</strain>
    </source>
</reference>
<dbReference type="InterPro" id="IPR000551">
    <property type="entry name" value="MerR-type_HTH_dom"/>
</dbReference>
<dbReference type="Pfam" id="PF13411">
    <property type="entry name" value="MerR_1"/>
    <property type="match status" value="1"/>
</dbReference>
<sequence>MLAAKTWYSIEEAVDKFGVEEERLRVWIDEGVIRTEDEGGQPVRVNGDDIELKLQELTGI</sequence>
<evidence type="ECO:0000313" key="3">
    <source>
        <dbReference type="Proteomes" id="UP000556026"/>
    </source>
</evidence>
<gene>
    <name evidence="2" type="ORF">GMST_41700</name>
</gene>
<dbReference type="Gene3D" id="1.10.1660.10">
    <property type="match status" value="1"/>
</dbReference>
<keyword evidence="3" id="KW-1185">Reference proteome</keyword>
<dbReference type="SUPFAM" id="SSF46955">
    <property type="entry name" value="Putative DNA-binding domain"/>
    <property type="match status" value="1"/>
</dbReference>
<dbReference type="EMBL" id="BLXX01000021">
    <property type="protein sequence ID" value="GFO61845.1"/>
    <property type="molecule type" value="Genomic_DNA"/>
</dbReference>
<dbReference type="GO" id="GO:0003677">
    <property type="term" value="F:DNA binding"/>
    <property type="evidence" value="ECO:0007669"/>
    <property type="project" value="InterPro"/>
</dbReference>
<dbReference type="InterPro" id="IPR009061">
    <property type="entry name" value="DNA-bd_dom_put_sf"/>
</dbReference>
<evidence type="ECO:0000259" key="1">
    <source>
        <dbReference type="Pfam" id="PF13411"/>
    </source>
</evidence>
<feature type="domain" description="HTH merR-type" evidence="1">
    <location>
        <begin position="8"/>
        <end position="41"/>
    </location>
</feature>
<dbReference type="AlphaFoldDB" id="A0A6V8MP61"/>
<dbReference type="Proteomes" id="UP000556026">
    <property type="component" value="Unassembled WGS sequence"/>
</dbReference>
<protein>
    <recommendedName>
        <fullName evidence="1">HTH merR-type domain-containing protein</fullName>
    </recommendedName>
</protein>
<proteinExistence type="predicted"/>
<name>A0A6V8MP61_9BACT</name>
<dbReference type="GO" id="GO:0006355">
    <property type="term" value="P:regulation of DNA-templated transcription"/>
    <property type="evidence" value="ECO:0007669"/>
    <property type="project" value="InterPro"/>
</dbReference>
<accession>A0A6V8MP61</accession>
<organism evidence="2 3">
    <name type="scientific">Geomonas silvestris</name>
    <dbReference type="NCBI Taxonomy" id="2740184"/>
    <lineage>
        <taxon>Bacteria</taxon>
        <taxon>Pseudomonadati</taxon>
        <taxon>Thermodesulfobacteriota</taxon>
        <taxon>Desulfuromonadia</taxon>
        <taxon>Geobacterales</taxon>
        <taxon>Geobacteraceae</taxon>
        <taxon>Geomonas</taxon>
    </lineage>
</organism>